<keyword evidence="9 11" id="KW-0067">ATP-binding</keyword>
<organism evidence="13 14">
    <name type="scientific">Selenomonas noxia F0398</name>
    <dbReference type="NCBI Taxonomy" id="702437"/>
    <lineage>
        <taxon>Bacteria</taxon>
        <taxon>Bacillati</taxon>
        <taxon>Bacillota</taxon>
        <taxon>Negativicutes</taxon>
        <taxon>Selenomonadales</taxon>
        <taxon>Selenomonadaceae</taxon>
        <taxon>Selenomonas</taxon>
    </lineage>
</organism>
<dbReference type="EMBL" id="ADGH01000008">
    <property type="protein sequence ID" value="EHG24935.1"/>
    <property type="molecule type" value="Genomic_DNA"/>
</dbReference>
<dbReference type="CDD" id="cd22332">
    <property type="entry name" value="HsdR_N"/>
    <property type="match status" value="1"/>
</dbReference>
<dbReference type="Gene3D" id="3.90.1570.50">
    <property type="match status" value="1"/>
</dbReference>
<keyword evidence="14" id="KW-1185">Reference proteome</keyword>
<keyword evidence="8 11" id="KW-0378">Hydrolase</keyword>
<evidence type="ECO:0000313" key="13">
    <source>
        <dbReference type="EMBL" id="EHG24935.1"/>
    </source>
</evidence>
<dbReference type="Proteomes" id="UP000003175">
    <property type="component" value="Unassembled WGS sequence"/>
</dbReference>
<reference evidence="13 14" key="1">
    <citation type="submission" date="2011-08" db="EMBL/GenBank/DDBJ databases">
        <title>The Genome Sequence of Selenomonas noxia F0398.</title>
        <authorList>
            <consortium name="The Broad Institute Genome Sequencing Platform"/>
            <person name="Earl A."/>
            <person name="Ward D."/>
            <person name="Feldgarden M."/>
            <person name="Gevers D."/>
            <person name="Izard J."/>
            <person name="Ganesan A."/>
            <person name="Blanton J.M."/>
            <person name="Baranova O.V."/>
            <person name="Tanner A.C."/>
            <person name="Dewhirst F.E."/>
            <person name="Young S.K."/>
            <person name="Zeng Q."/>
            <person name="Gargeya S."/>
            <person name="Fitzgerald M."/>
            <person name="Haas B."/>
            <person name="Abouelleil A."/>
            <person name="Alvarado L."/>
            <person name="Arachchi H.M."/>
            <person name="Berlin A."/>
            <person name="Brown A."/>
            <person name="Chapman S.B."/>
            <person name="Chen Z."/>
            <person name="Dunbar C."/>
            <person name="Freedman E."/>
            <person name="Gearin G."/>
            <person name="Gellesch M."/>
            <person name="Goldberg J."/>
            <person name="Griggs A."/>
            <person name="Gujja S."/>
            <person name="Heiman D."/>
            <person name="Howarth C."/>
            <person name="Larson L."/>
            <person name="Lui A."/>
            <person name="MacDonald P.J.P."/>
            <person name="Montmayeur A."/>
            <person name="Murphy C."/>
            <person name="Neiman D."/>
            <person name="Pearson M."/>
            <person name="Priest M."/>
            <person name="Roberts A."/>
            <person name="Saif S."/>
            <person name="Shea T."/>
            <person name="Shenoy N."/>
            <person name="Sisk P."/>
            <person name="Stolte C."/>
            <person name="Sykes S."/>
            <person name="Wortman J."/>
            <person name="Nusbaum C."/>
            <person name="Birren B."/>
        </authorList>
    </citation>
    <scope>NUCLEOTIDE SEQUENCE [LARGE SCALE GENOMIC DNA]</scope>
    <source>
        <strain evidence="13 14">F0398</strain>
    </source>
</reference>
<keyword evidence="10 11" id="KW-0238">DNA-binding</keyword>
<dbReference type="NCBIfam" id="TIGR00348">
    <property type="entry name" value="hsdR"/>
    <property type="match status" value="1"/>
</dbReference>
<comment type="function">
    <text evidence="11">Subunit R is required for both nuclease and ATPase activities, but not for modification.</text>
</comment>
<evidence type="ECO:0000256" key="10">
    <source>
        <dbReference type="ARBA" id="ARBA00023125"/>
    </source>
</evidence>
<evidence type="ECO:0000313" key="14">
    <source>
        <dbReference type="Proteomes" id="UP000003175"/>
    </source>
</evidence>
<comment type="similarity">
    <text evidence="2 11">Belongs to the HsdR family.</text>
</comment>
<dbReference type="InterPro" id="IPR051268">
    <property type="entry name" value="Type-I_R_enzyme_R_subunit"/>
</dbReference>
<dbReference type="Gene3D" id="3.40.50.300">
    <property type="entry name" value="P-loop containing nucleotide triphosphate hydrolases"/>
    <property type="match status" value="2"/>
</dbReference>
<dbReference type="InterPro" id="IPR055180">
    <property type="entry name" value="HsdR_RecA-like_helicase_dom_2"/>
</dbReference>
<dbReference type="InterPro" id="IPR007409">
    <property type="entry name" value="Restrct_endonuc_type1_HsdR_N"/>
</dbReference>
<evidence type="ECO:0000256" key="9">
    <source>
        <dbReference type="ARBA" id="ARBA00022840"/>
    </source>
</evidence>
<accession>A0ABP2MQF7</accession>
<keyword evidence="7" id="KW-0255">Endonuclease</keyword>
<dbReference type="Pfam" id="PF04313">
    <property type="entry name" value="HSDR_N"/>
    <property type="match status" value="1"/>
</dbReference>
<dbReference type="RefSeq" id="WP_006696295.1">
    <property type="nucleotide sequence ID" value="NZ_JH376858.1"/>
</dbReference>
<sequence length="694" mass="79775">MEFSKEKDFEAAVISLLVDRGWESKTLDYPTEEALIRNWADILFQNNREQDTLNDCPLTDGEMQQLMEQIYNLRTPWRLNDFINGKSVSVRRDNPEDTLHYGKEVSLHIYDQNEIALGRSRYQIARQPQFKTKSDILPDRRGDLMLIINGMPVIHMELKRSGIPVSQAYNQIEKYAHEGVFTGIFSLVQVFVAMQPKESVYFANPGPDGTFNKAYYFHWADKYNNPLNDWKDVVTHLLNIPMAHTLIGFYTIADEKDNTLKVMRSYQYYAATKIADKVTKKDWRDLNPLGGYVWHTTGSGKTLTSFKSAQLINSSEDADKVIFLVDRKALGKQSLDDYKDFAGNRIEVQGTEDGDVLLSKLKSDAPENSLIVTSIQKLSNITKDNERIKTADLEKIAAKKIVIIIDEAHRSTFGEMLTNIKDTFKYAIIFGFTGTPIHEVNSKKNNTTTSIFGDELHRYTLADGIRDKNVLGFDPYMVLTYKDRDLRLSVALHKAKAATVEEALADKRKAKVYNRYMNRSLVPMLGFQRGNRYIKGIEELVPNSQYTRDVHKKAVLTDIKREWKVLSQNGKFHAIFATHSIPEAVAYYRMAKIMLPELAITAVFDPNIDNEGGGTLEKEDGIVEILEDYRKRYKAEFTIPSYDKFREDVQLRLAHKKPYNNIKKEEQIDILIVVNQMLTGYDSKWINTLYMETS</sequence>
<dbReference type="InterPro" id="IPR004473">
    <property type="entry name" value="Restrct_endonuc_typeI_HsdR"/>
</dbReference>
<evidence type="ECO:0000256" key="7">
    <source>
        <dbReference type="ARBA" id="ARBA00022759"/>
    </source>
</evidence>
<evidence type="ECO:0000256" key="5">
    <source>
        <dbReference type="ARBA" id="ARBA00022741"/>
    </source>
</evidence>
<evidence type="ECO:0000256" key="4">
    <source>
        <dbReference type="ARBA" id="ARBA00022722"/>
    </source>
</evidence>
<dbReference type="Pfam" id="PF22679">
    <property type="entry name" value="T1R_D3-like"/>
    <property type="match status" value="1"/>
</dbReference>
<evidence type="ECO:0000256" key="11">
    <source>
        <dbReference type="RuleBase" id="RU364115"/>
    </source>
</evidence>
<protein>
    <recommendedName>
        <fullName evidence="11">Type I restriction enzyme endonuclease subunit</fullName>
        <shortName evidence="11">R protein</shortName>
        <ecNumber evidence="11">3.1.21.3</ecNumber>
    </recommendedName>
    <alternativeName>
        <fullName evidence="11">Type-1 restriction enzyme R protein</fullName>
    </alternativeName>
</protein>
<evidence type="ECO:0000259" key="12">
    <source>
        <dbReference type="PROSITE" id="PS51192"/>
    </source>
</evidence>
<dbReference type="SMART" id="SM00487">
    <property type="entry name" value="DEXDc"/>
    <property type="match status" value="1"/>
</dbReference>
<dbReference type="InterPro" id="IPR014001">
    <property type="entry name" value="Helicase_ATP-bd"/>
</dbReference>
<comment type="caution">
    <text evidence="13">The sequence shown here is derived from an EMBL/GenBank/DDBJ whole genome shotgun (WGS) entry which is preliminary data.</text>
</comment>
<name>A0ABP2MQF7_9FIRM</name>
<evidence type="ECO:0000256" key="1">
    <source>
        <dbReference type="ARBA" id="ARBA00000851"/>
    </source>
</evidence>
<evidence type="ECO:0000256" key="2">
    <source>
        <dbReference type="ARBA" id="ARBA00008598"/>
    </source>
</evidence>
<proteinExistence type="inferred from homology"/>
<dbReference type="Pfam" id="PF18766">
    <property type="entry name" value="SWI2_SNF2"/>
    <property type="match status" value="1"/>
</dbReference>
<evidence type="ECO:0000256" key="8">
    <source>
        <dbReference type="ARBA" id="ARBA00022801"/>
    </source>
</evidence>
<feature type="domain" description="Helicase ATP-binding" evidence="12">
    <location>
        <begin position="282"/>
        <end position="454"/>
    </location>
</feature>
<evidence type="ECO:0000256" key="3">
    <source>
        <dbReference type="ARBA" id="ARBA00011296"/>
    </source>
</evidence>
<keyword evidence="6 11" id="KW-0680">Restriction system</keyword>
<dbReference type="SUPFAM" id="SSF52540">
    <property type="entry name" value="P-loop containing nucleoside triphosphate hydrolases"/>
    <property type="match status" value="1"/>
</dbReference>
<gene>
    <name evidence="13" type="ORF">HMPREF9432_00965</name>
</gene>
<evidence type="ECO:0000256" key="6">
    <source>
        <dbReference type="ARBA" id="ARBA00022747"/>
    </source>
</evidence>
<keyword evidence="5 11" id="KW-0547">Nucleotide-binding</keyword>
<comment type="subunit">
    <text evidence="3 11">The type I restriction/modification system is composed of three polypeptides R, M and S.</text>
</comment>
<dbReference type="InterPro" id="IPR027417">
    <property type="entry name" value="P-loop_NTPase"/>
</dbReference>
<dbReference type="InterPro" id="IPR040980">
    <property type="entry name" value="SWI2_SNF2"/>
</dbReference>
<comment type="catalytic activity">
    <reaction evidence="1 11">
        <text>Endonucleolytic cleavage of DNA to give random double-stranded fragments with terminal 5'-phosphates, ATP is simultaneously hydrolyzed.</text>
        <dbReference type="EC" id="3.1.21.3"/>
    </reaction>
</comment>
<dbReference type="PANTHER" id="PTHR30195">
    <property type="entry name" value="TYPE I SITE-SPECIFIC DEOXYRIBONUCLEASE PROTEIN SUBUNIT M AND R"/>
    <property type="match status" value="1"/>
</dbReference>
<dbReference type="PANTHER" id="PTHR30195:SF16">
    <property type="entry name" value="TYPE I RESTRICTION ENZYME ENDONUCLEASE SUBUNIT"/>
    <property type="match status" value="1"/>
</dbReference>
<dbReference type="EC" id="3.1.21.3" evidence="11"/>
<keyword evidence="4" id="KW-0540">Nuclease</keyword>
<dbReference type="PROSITE" id="PS51192">
    <property type="entry name" value="HELICASE_ATP_BIND_1"/>
    <property type="match status" value="1"/>
</dbReference>